<dbReference type="EMBL" id="MCGE01000008">
    <property type="protein sequence ID" value="ORZ18700.1"/>
    <property type="molecule type" value="Genomic_DNA"/>
</dbReference>
<keyword evidence="3" id="KW-1185">Reference proteome</keyword>
<name>A0A1X2ILR7_9FUNG</name>
<evidence type="ECO:0000256" key="1">
    <source>
        <dbReference type="SAM" id="MobiDB-lite"/>
    </source>
</evidence>
<organism evidence="2 3">
    <name type="scientific">Absidia repens</name>
    <dbReference type="NCBI Taxonomy" id="90262"/>
    <lineage>
        <taxon>Eukaryota</taxon>
        <taxon>Fungi</taxon>
        <taxon>Fungi incertae sedis</taxon>
        <taxon>Mucoromycota</taxon>
        <taxon>Mucoromycotina</taxon>
        <taxon>Mucoromycetes</taxon>
        <taxon>Mucorales</taxon>
        <taxon>Cunninghamellaceae</taxon>
        <taxon>Absidia</taxon>
    </lineage>
</organism>
<dbReference type="Proteomes" id="UP000193560">
    <property type="component" value="Unassembled WGS sequence"/>
</dbReference>
<dbReference type="AlphaFoldDB" id="A0A1X2ILR7"/>
<dbReference type="OrthoDB" id="2290524at2759"/>
<feature type="region of interest" description="Disordered" evidence="1">
    <location>
        <begin position="106"/>
        <end position="132"/>
    </location>
</feature>
<evidence type="ECO:0000313" key="2">
    <source>
        <dbReference type="EMBL" id="ORZ18700.1"/>
    </source>
</evidence>
<sequence length="276" mass="29838">MSYAQQPTVIKAETTPASYNPSITPEKPMPLSGSENVSSFSRNEGVPSSSPEVKEAVEAKAVDSAVAASSAASSGGFFGSFRKKMRSAAGIDSQFVNPYLGKDHSVSKLPPYGQEQTSPSPAGLHTSSMMPPPLQSQPYPSQLQMQQPWCDDFYQQQQQHQQLAMMMNGMSPPPPPAPYGSPYGNGMPMMNPGMVGGYYGGVPPNHRGPAPFLYPSNSLLDYAYSMHDPYLGAGRPYYGAGYHPLAASAMPVQDKRLLPERNHFSAVKDIWQTNLQ</sequence>
<proteinExistence type="predicted"/>
<accession>A0A1X2ILR7</accession>
<feature type="compositionally biased region" description="Polar residues" evidence="1">
    <location>
        <begin position="33"/>
        <end position="51"/>
    </location>
</feature>
<gene>
    <name evidence="2" type="ORF">BCR42DRAFT_477837</name>
</gene>
<protein>
    <submittedName>
        <fullName evidence="2">Uncharacterized protein</fullName>
    </submittedName>
</protein>
<comment type="caution">
    <text evidence="2">The sequence shown here is derived from an EMBL/GenBank/DDBJ whole genome shotgun (WGS) entry which is preliminary data.</text>
</comment>
<evidence type="ECO:0000313" key="3">
    <source>
        <dbReference type="Proteomes" id="UP000193560"/>
    </source>
</evidence>
<reference evidence="2 3" key="1">
    <citation type="submission" date="2016-07" db="EMBL/GenBank/DDBJ databases">
        <title>Pervasive Adenine N6-methylation of Active Genes in Fungi.</title>
        <authorList>
            <consortium name="DOE Joint Genome Institute"/>
            <person name="Mondo S.J."/>
            <person name="Dannebaum R.O."/>
            <person name="Kuo R.C."/>
            <person name="Labutti K."/>
            <person name="Haridas S."/>
            <person name="Kuo A."/>
            <person name="Salamov A."/>
            <person name="Ahrendt S.R."/>
            <person name="Lipzen A."/>
            <person name="Sullivan W."/>
            <person name="Andreopoulos W.B."/>
            <person name="Clum A."/>
            <person name="Lindquist E."/>
            <person name="Daum C."/>
            <person name="Ramamoorthy G.K."/>
            <person name="Gryganskyi A."/>
            <person name="Culley D."/>
            <person name="Magnuson J.K."/>
            <person name="James T.Y."/>
            <person name="O'Malley M.A."/>
            <person name="Stajich J.E."/>
            <person name="Spatafora J.W."/>
            <person name="Visel A."/>
            <person name="Grigoriev I.V."/>
        </authorList>
    </citation>
    <scope>NUCLEOTIDE SEQUENCE [LARGE SCALE GENOMIC DNA]</scope>
    <source>
        <strain evidence="2 3">NRRL 1336</strain>
    </source>
</reference>
<feature type="region of interest" description="Disordered" evidence="1">
    <location>
        <begin position="1"/>
        <end position="53"/>
    </location>
</feature>